<feature type="binding site" evidence="10">
    <location>
        <position position="49"/>
    </location>
    <ligand>
        <name>ATP</name>
        <dbReference type="ChEBI" id="CHEBI:30616"/>
    </ligand>
</feature>
<dbReference type="SUPFAM" id="SSF56112">
    <property type="entry name" value="Protein kinase-like (PK-like)"/>
    <property type="match status" value="1"/>
</dbReference>
<evidence type="ECO:0000256" key="6">
    <source>
        <dbReference type="ARBA" id="ARBA00022777"/>
    </source>
</evidence>
<keyword evidence="12" id="KW-1133">Transmembrane helix</keyword>
<dbReference type="GO" id="GO:0005524">
    <property type="term" value="F:ATP binding"/>
    <property type="evidence" value="ECO:0007669"/>
    <property type="project" value="UniProtKB-UniRule"/>
</dbReference>
<gene>
    <name evidence="15" type="ORF">SVTN_18480</name>
</gene>
<evidence type="ECO:0000256" key="2">
    <source>
        <dbReference type="ARBA" id="ARBA00022527"/>
    </source>
</evidence>
<dbReference type="EC" id="2.7.11.1" evidence="1"/>
<dbReference type="CDD" id="cd14014">
    <property type="entry name" value="STKc_PknB_like"/>
    <property type="match status" value="1"/>
</dbReference>
<dbReference type="AlphaFoldDB" id="A0A0B5I8V7"/>
<dbReference type="CDD" id="cd06577">
    <property type="entry name" value="PASTA_pknB"/>
    <property type="match status" value="1"/>
</dbReference>
<dbReference type="PROSITE" id="PS00108">
    <property type="entry name" value="PROTEIN_KINASE_ST"/>
    <property type="match status" value="1"/>
</dbReference>
<dbReference type="Gene3D" id="3.30.10.20">
    <property type="match status" value="1"/>
</dbReference>
<dbReference type="InterPro" id="IPR008271">
    <property type="entry name" value="Ser/Thr_kinase_AS"/>
</dbReference>
<keyword evidence="2 15" id="KW-0723">Serine/threonine-protein kinase</keyword>
<keyword evidence="5 10" id="KW-0547">Nucleotide-binding</keyword>
<evidence type="ECO:0000256" key="1">
    <source>
        <dbReference type="ARBA" id="ARBA00012513"/>
    </source>
</evidence>
<dbReference type="InterPro" id="IPR017441">
    <property type="entry name" value="Protein_kinase_ATP_BS"/>
</dbReference>
<dbReference type="PANTHER" id="PTHR43289:SF6">
    <property type="entry name" value="SERINE_THREONINE-PROTEIN KINASE NEKL-3"/>
    <property type="match status" value="1"/>
</dbReference>
<feature type="compositionally biased region" description="Pro residues" evidence="11">
    <location>
        <begin position="362"/>
        <end position="386"/>
    </location>
</feature>
<evidence type="ECO:0000313" key="15">
    <source>
        <dbReference type="EMBL" id="AJF66083.1"/>
    </source>
</evidence>
<sequence>MSQDGAQGRYAGGSVAGGRYQLRDLLGEGGMASVYLAYDSALDRQVAIKTLHTELGREQSFRERFRREAQAVAKLSHTNIVSVFDTGEDTLDGAVMPYIVMEYVEGQPLGSVLAADVQQYGAMPADKALKVTADVLAALEVSHEMGLVHRDIKPGNVMTTKRGVVKVMDFGIARAMQSGVTSMTQTGMVVGTPQYLSPEQALGRAVDARSDLYSVGIMLFQLLTGRLPFDADSPLAIAYAHVQEEPVAPSSVNRSVTPAMDALVARALRKNPNERFPSAAAMRDECLRVLSAGQTSAPVIVQGGPVSSGAGVGSAVFPPIGQTPPPAAHGVQQPYLPPTPQPGPYGPATPAPAPSYGYPQQAPTPAPYAPTPAPAPYAPTPAPMPAPVATGGPGSGSRRNTPVLVGAIAVALLAIGGLIVALNLKDDPNSQAGGTGGTQTQESQSAAPGHKGPDLTKTIDTKKCTQPSESADDPTKFEVPNFTYKNIQSVKACIQEAGWKLMTQTPVDESTYGEGTVLEQYPPAGEDITDEDAEFTLKISTGNPPQ</sequence>
<dbReference type="SMART" id="SM00220">
    <property type="entry name" value="S_TKc"/>
    <property type="match status" value="1"/>
</dbReference>
<keyword evidence="3" id="KW-0808">Transferase</keyword>
<feature type="transmembrane region" description="Helical" evidence="12">
    <location>
        <begin position="403"/>
        <end position="424"/>
    </location>
</feature>
<dbReference type="PANTHER" id="PTHR43289">
    <property type="entry name" value="MITOGEN-ACTIVATED PROTEIN KINASE KINASE KINASE 20-RELATED"/>
    <property type="match status" value="1"/>
</dbReference>
<evidence type="ECO:0000313" key="16">
    <source>
        <dbReference type="Proteomes" id="UP000031774"/>
    </source>
</evidence>
<evidence type="ECO:0000256" key="11">
    <source>
        <dbReference type="SAM" id="MobiDB-lite"/>
    </source>
</evidence>
<feature type="compositionally biased region" description="Pro residues" evidence="11">
    <location>
        <begin position="335"/>
        <end position="353"/>
    </location>
</feature>
<evidence type="ECO:0000256" key="7">
    <source>
        <dbReference type="ARBA" id="ARBA00022840"/>
    </source>
</evidence>
<dbReference type="EMBL" id="CP010407">
    <property type="protein sequence ID" value="AJF66083.1"/>
    <property type="molecule type" value="Genomic_DNA"/>
</dbReference>
<dbReference type="GO" id="GO:0045717">
    <property type="term" value="P:negative regulation of fatty acid biosynthetic process"/>
    <property type="evidence" value="ECO:0007669"/>
    <property type="project" value="UniProtKB-ARBA"/>
</dbReference>
<keyword evidence="7 10" id="KW-0067">ATP-binding</keyword>
<keyword evidence="12" id="KW-0812">Transmembrane</keyword>
<dbReference type="STRING" id="362257.SVTN_18480"/>
<evidence type="ECO:0000256" key="12">
    <source>
        <dbReference type="SAM" id="Phobius"/>
    </source>
</evidence>
<dbReference type="Gene3D" id="3.30.200.20">
    <property type="entry name" value="Phosphorylase Kinase, domain 1"/>
    <property type="match status" value="1"/>
</dbReference>
<dbReference type="Pfam" id="PF00069">
    <property type="entry name" value="Pkinase"/>
    <property type="match status" value="1"/>
</dbReference>
<dbReference type="SMART" id="SM00740">
    <property type="entry name" value="PASTA"/>
    <property type="match status" value="1"/>
</dbReference>
<dbReference type="Proteomes" id="UP000031774">
    <property type="component" value="Chromosome"/>
</dbReference>
<dbReference type="InterPro" id="IPR011009">
    <property type="entry name" value="Kinase-like_dom_sf"/>
</dbReference>
<feature type="region of interest" description="Disordered" evidence="11">
    <location>
        <begin position="430"/>
        <end position="477"/>
    </location>
</feature>
<evidence type="ECO:0000256" key="10">
    <source>
        <dbReference type="PROSITE-ProRule" id="PRU10141"/>
    </source>
</evidence>
<feature type="domain" description="PASTA" evidence="14">
    <location>
        <begin position="473"/>
        <end position="541"/>
    </location>
</feature>
<dbReference type="KEGG" id="svt:SVTN_18480"/>
<evidence type="ECO:0000256" key="9">
    <source>
        <dbReference type="ARBA" id="ARBA00048679"/>
    </source>
</evidence>
<feature type="domain" description="Protein kinase" evidence="13">
    <location>
        <begin position="20"/>
        <end position="287"/>
    </location>
</feature>
<dbReference type="HOGENOM" id="CLU_000288_135_2_11"/>
<dbReference type="FunFam" id="1.10.510.10:FF:000021">
    <property type="entry name" value="Serine/threonine protein kinase"/>
    <property type="match status" value="1"/>
</dbReference>
<dbReference type="RefSeq" id="WP_041130100.1">
    <property type="nucleotide sequence ID" value="NZ_CP010407.1"/>
</dbReference>
<dbReference type="PROSITE" id="PS51178">
    <property type="entry name" value="PASTA"/>
    <property type="match status" value="1"/>
</dbReference>
<evidence type="ECO:0000259" key="13">
    <source>
        <dbReference type="PROSITE" id="PS50011"/>
    </source>
</evidence>
<protein>
    <recommendedName>
        <fullName evidence="1">non-specific serine/threonine protein kinase</fullName>
        <ecNumber evidence="1">2.7.11.1</ecNumber>
    </recommendedName>
</protein>
<organism evidence="15 16">
    <name type="scientific">Streptomyces vietnamensis</name>
    <dbReference type="NCBI Taxonomy" id="362257"/>
    <lineage>
        <taxon>Bacteria</taxon>
        <taxon>Bacillati</taxon>
        <taxon>Actinomycetota</taxon>
        <taxon>Actinomycetes</taxon>
        <taxon>Kitasatosporales</taxon>
        <taxon>Streptomycetaceae</taxon>
        <taxon>Streptomyces</taxon>
    </lineage>
</organism>
<keyword evidence="16" id="KW-1185">Reference proteome</keyword>
<dbReference type="PROSITE" id="PS50011">
    <property type="entry name" value="PROTEIN_KINASE_DOM"/>
    <property type="match status" value="1"/>
</dbReference>
<dbReference type="GO" id="GO:0004674">
    <property type="term" value="F:protein serine/threonine kinase activity"/>
    <property type="evidence" value="ECO:0007669"/>
    <property type="project" value="UniProtKB-KW"/>
</dbReference>
<dbReference type="Pfam" id="PF03793">
    <property type="entry name" value="PASTA"/>
    <property type="match status" value="1"/>
</dbReference>
<accession>A0A0B5I8V7</accession>
<evidence type="ECO:0000256" key="8">
    <source>
        <dbReference type="ARBA" id="ARBA00047899"/>
    </source>
</evidence>
<feature type="compositionally biased region" description="Basic and acidic residues" evidence="11">
    <location>
        <begin position="451"/>
        <end position="463"/>
    </location>
</feature>
<keyword evidence="12" id="KW-0472">Membrane</keyword>
<keyword evidence="6 15" id="KW-0418">Kinase</keyword>
<dbReference type="PROSITE" id="PS00107">
    <property type="entry name" value="PROTEIN_KINASE_ATP"/>
    <property type="match status" value="1"/>
</dbReference>
<evidence type="ECO:0000256" key="4">
    <source>
        <dbReference type="ARBA" id="ARBA00022737"/>
    </source>
</evidence>
<evidence type="ECO:0000256" key="3">
    <source>
        <dbReference type="ARBA" id="ARBA00022679"/>
    </source>
</evidence>
<dbReference type="Gene3D" id="1.10.510.10">
    <property type="entry name" value="Transferase(Phosphotransferase) domain 1"/>
    <property type="match status" value="1"/>
</dbReference>
<evidence type="ECO:0000259" key="14">
    <source>
        <dbReference type="PROSITE" id="PS51178"/>
    </source>
</evidence>
<proteinExistence type="predicted"/>
<reference evidence="15 16" key="1">
    <citation type="submission" date="2014-12" db="EMBL/GenBank/DDBJ databases">
        <title>Complete genome sequence of Streptomyces vietnamensis strain GIMV4.0001, a genetic manipulable producer of the benzoisochromanequinone antibiotic granaticin.</title>
        <authorList>
            <person name="Deng M.R."/>
            <person name="Guo J."/>
            <person name="Ma L.Y."/>
            <person name="Feng G.D."/>
            <person name="Mo C.Y."/>
            <person name="Zhu H.H."/>
        </authorList>
    </citation>
    <scope>NUCLEOTIDE SEQUENCE [LARGE SCALE GENOMIC DNA]</scope>
    <source>
        <strain evidence="16">GIMV4.0001</strain>
    </source>
</reference>
<dbReference type="FunFam" id="3.30.200.20:FF:000035">
    <property type="entry name" value="Serine/threonine protein kinase Stk1"/>
    <property type="match status" value="1"/>
</dbReference>
<keyword evidence="4" id="KW-0677">Repeat</keyword>
<name>A0A0B5I8V7_9ACTN</name>
<dbReference type="InterPro" id="IPR000719">
    <property type="entry name" value="Prot_kinase_dom"/>
</dbReference>
<feature type="region of interest" description="Disordered" evidence="11">
    <location>
        <begin position="315"/>
        <end position="397"/>
    </location>
</feature>
<comment type="catalytic activity">
    <reaction evidence="9">
        <text>L-seryl-[protein] + ATP = O-phospho-L-seryl-[protein] + ADP + H(+)</text>
        <dbReference type="Rhea" id="RHEA:17989"/>
        <dbReference type="Rhea" id="RHEA-COMP:9863"/>
        <dbReference type="Rhea" id="RHEA-COMP:11604"/>
        <dbReference type="ChEBI" id="CHEBI:15378"/>
        <dbReference type="ChEBI" id="CHEBI:29999"/>
        <dbReference type="ChEBI" id="CHEBI:30616"/>
        <dbReference type="ChEBI" id="CHEBI:83421"/>
        <dbReference type="ChEBI" id="CHEBI:456216"/>
        <dbReference type="EC" id="2.7.11.1"/>
    </reaction>
</comment>
<comment type="catalytic activity">
    <reaction evidence="8">
        <text>L-threonyl-[protein] + ATP = O-phospho-L-threonyl-[protein] + ADP + H(+)</text>
        <dbReference type="Rhea" id="RHEA:46608"/>
        <dbReference type="Rhea" id="RHEA-COMP:11060"/>
        <dbReference type="Rhea" id="RHEA-COMP:11605"/>
        <dbReference type="ChEBI" id="CHEBI:15378"/>
        <dbReference type="ChEBI" id="CHEBI:30013"/>
        <dbReference type="ChEBI" id="CHEBI:30616"/>
        <dbReference type="ChEBI" id="CHEBI:61977"/>
        <dbReference type="ChEBI" id="CHEBI:456216"/>
        <dbReference type="EC" id="2.7.11.1"/>
    </reaction>
</comment>
<dbReference type="InterPro" id="IPR005543">
    <property type="entry name" value="PASTA_dom"/>
</dbReference>
<evidence type="ECO:0000256" key="5">
    <source>
        <dbReference type="ARBA" id="ARBA00022741"/>
    </source>
</evidence>